<feature type="compositionally biased region" description="Pro residues" evidence="1">
    <location>
        <begin position="26"/>
        <end position="40"/>
    </location>
</feature>
<dbReference type="AlphaFoldDB" id="A0A2T0R5W0"/>
<evidence type="ECO:0000313" key="3">
    <source>
        <dbReference type="EMBL" id="PRY16105.1"/>
    </source>
</evidence>
<dbReference type="RefSeq" id="WP_106210017.1">
    <property type="nucleotide sequence ID" value="NZ_PVZF01000004.1"/>
</dbReference>
<reference evidence="3 4" key="1">
    <citation type="submission" date="2018-03" db="EMBL/GenBank/DDBJ databases">
        <title>Genomic Encyclopedia of Archaeal and Bacterial Type Strains, Phase II (KMG-II): from individual species to whole genera.</title>
        <authorList>
            <person name="Goeker M."/>
        </authorList>
    </citation>
    <scope>NUCLEOTIDE SEQUENCE [LARGE SCALE GENOMIC DNA]</scope>
    <source>
        <strain evidence="3 4">DSM 19711</strain>
    </source>
</reference>
<feature type="transmembrane region" description="Helical" evidence="2">
    <location>
        <begin position="116"/>
        <end position="137"/>
    </location>
</feature>
<gene>
    <name evidence="3" type="ORF">CLV37_104325</name>
</gene>
<name>A0A2T0R5W0_9ACTN</name>
<evidence type="ECO:0008006" key="5">
    <source>
        <dbReference type="Google" id="ProtNLM"/>
    </source>
</evidence>
<protein>
    <recommendedName>
        <fullName evidence="5">TM2 domain-containing membrane protein YozV</fullName>
    </recommendedName>
</protein>
<evidence type="ECO:0000256" key="2">
    <source>
        <dbReference type="SAM" id="Phobius"/>
    </source>
</evidence>
<proteinExistence type="predicted"/>
<accession>A0A2T0R5W0</accession>
<feature type="region of interest" description="Disordered" evidence="1">
    <location>
        <begin position="1"/>
        <end position="53"/>
    </location>
</feature>
<evidence type="ECO:0000256" key="1">
    <source>
        <dbReference type="SAM" id="MobiDB-lite"/>
    </source>
</evidence>
<feature type="transmembrane region" description="Helical" evidence="2">
    <location>
        <begin position="60"/>
        <end position="79"/>
    </location>
</feature>
<feature type="compositionally biased region" description="Low complexity" evidence="1">
    <location>
        <begin position="41"/>
        <end position="50"/>
    </location>
</feature>
<feature type="transmembrane region" description="Helical" evidence="2">
    <location>
        <begin position="91"/>
        <end position="110"/>
    </location>
</feature>
<dbReference type="OrthoDB" id="5198401at2"/>
<dbReference type="Proteomes" id="UP000238083">
    <property type="component" value="Unassembled WGS sequence"/>
</dbReference>
<dbReference type="EMBL" id="PVZF01000004">
    <property type="protein sequence ID" value="PRY16105.1"/>
    <property type="molecule type" value="Genomic_DNA"/>
</dbReference>
<keyword evidence="2" id="KW-0812">Transmembrane</keyword>
<sequence>MSGYRPGPDDGRAWQDRPQPWRDATPQPPPGPVQPYPPQDPRQQYQQYQPYPQPYPPRPVVVVPVKTPGLAVLFSFLWLGAGNCYAGQTALGVCLVVAQVVCAPIAAFLASVTLGLSLVVTGPIWLAAFVVSAVTGYNACKEHNRTLGLPYY</sequence>
<keyword evidence="2" id="KW-0472">Membrane</keyword>
<keyword evidence="2" id="KW-1133">Transmembrane helix</keyword>
<comment type="caution">
    <text evidence="3">The sequence shown here is derived from an EMBL/GenBank/DDBJ whole genome shotgun (WGS) entry which is preliminary data.</text>
</comment>
<organism evidence="3 4">
    <name type="scientific">Kineococcus rhizosphaerae</name>
    <dbReference type="NCBI Taxonomy" id="559628"/>
    <lineage>
        <taxon>Bacteria</taxon>
        <taxon>Bacillati</taxon>
        <taxon>Actinomycetota</taxon>
        <taxon>Actinomycetes</taxon>
        <taxon>Kineosporiales</taxon>
        <taxon>Kineosporiaceae</taxon>
        <taxon>Kineococcus</taxon>
    </lineage>
</organism>
<keyword evidence="4" id="KW-1185">Reference proteome</keyword>
<evidence type="ECO:0000313" key="4">
    <source>
        <dbReference type="Proteomes" id="UP000238083"/>
    </source>
</evidence>